<dbReference type="Pfam" id="PF06985">
    <property type="entry name" value="HET"/>
    <property type="match status" value="1"/>
</dbReference>
<keyword evidence="4" id="KW-1185">Reference proteome</keyword>
<feature type="region of interest" description="Disordered" evidence="1">
    <location>
        <begin position="1"/>
        <end position="36"/>
    </location>
</feature>
<feature type="compositionally biased region" description="Basic and acidic residues" evidence="1">
    <location>
        <begin position="1"/>
        <end position="30"/>
    </location>
</feature>
<feature type="domain" description="Heterokaryon incompatibility" evidence="2">
    <location>
        <begin position="814"/>
        <end position="966"/>
    </location>
</feature>
<gene>
    <name evidence="3" type="ORF">AAWM_02547</name>
</gene>
<sequence length="1331" mass="151010">MGDERPVTGISRKENYMSSHDKYSSDHSDESDSDVGVTWDPGDGICPSTAEFHHCCQSKFDEWRHATSISPNDTLSFSFFLETFLSLLKHVPPFLHGLPEDVNITGSRRTFLMLRSSLQIRSTDDPDCDRPYKLIDYLQCLGSPRPAVYKLKAETQLHTLLPFHTKPFRSGYFTNIVLAWSYIVSCRWTEIFQQAGWNSQILHENGVQLEDSFWHLVTQGCWIALVKKETAKFFSPWMLASEGTKKDRNWVPVTPNSYLAFDILVNFCLSEGLEVELVTGIASILLLTSRNAPSPSFAPPVPVPIASAVSPPRAKDVVLRVLYRSIDKFLTLSSTQDALDSLICSSFFDPSIPCNFIGAASLGVRKALSTADEIDNQQLLRAVTYTKPPLCHFWTAAIHGGQEMAFLNMSLYTLPPICLVAAFWTDTTQSFLQMGYCSSEVENEVTTRANEFQTSFYCRPEASVPWSPAPPFGTTPVENVSLEIRQHLGHMHRPISWTTCWVLDSGKRVPATEPYQYPQFQVQETYHPFSSEHPNDVPYAEQNAADEQSAVATSCLFNWHRSYDDGIWLDDGTGDIEMVRRLQQHPWIVDQFFGSELDNLVEEPKHRELRVLPPDSPSCEPTDICFLHAMKLCESCIRTIQETLHRGAGGSTQHELLQYPRLLKAFCWLCKKLVAWVEDTHPMLFKKWRGLPMTFVFKQSVVAIRDGPGHLLPCEIVAMPLFQGEVIDSDECVINLDFMSEEELRHAMDIETNQQSTTAGFDLIQTWVDNCTQNHHRCINLSAELWYPTRLLHLASDGQVKLVITKSTCPKGPYVTLSHRWQQNAHRFTMLLSSTIQQMQQGINVRRLPRTFQDAILLTRRLGVEYLWIDSLCIIQDPGDQSDWNRESILMEKVYSHAFVNISATLAENGTEGLLVPRQSHAFSAPPGIEVNAHGKIETQYIINSDFWHDQISNAPLNKRGWVFQERFLARRVIHFGPRQIGWECQQMQALESFPRGLPPTLTVGSRSKPAIYEALRELSQVALASPQAAQNAPRFSTADLQFAEWWNSTMEDYSRCRFTFVKDKLVALAGVAKYVARNRPADRYLAGMWQSCLAHSLAWFRIHQRGRVYSNRDYIDCRVPSWSWASFDGEICFPSIVQGSVHQFMKVVQLAEDPLLVERSCNVDFDTSHHSFIKIEGFLLPVHISWSEGTIESLGIVGHELRFSENEGPEGTHIDLEQDDWLREMADTGHLYLVPLYASTYSMQAMLLARVGDTGHDVYRRVGAIEIVIAAVSTDLYQGMNGESEMGEGDIDQPDVPLILNQNALRLVKFIMDTNENSSAREFRSVIEII</sequence>
<evidence type="ECO:0000259" key="2">
    <source>
        <dbReference type="Pfam" id="PF06985"/>
    </source>
</evidence>
<evidence type="ECO:0000256" key="1">
    <source>
        <dbReference type="SAM" id="MobiDB-lite"/>
    </source>
</evidence>
<dbReference type="EMBL" id="BDHI01000002">
    <property type="protein sequence ID" value="GCB19662.1"/>
    <property type="molecule type" value="Genomic_DNA"/>
</dbReference>
<protein>
    <recommendedName>
        <fullName evidence="2">Heterokaryon incompatibility domain-containing protein</fullName>
    </recommendedName>
</protein>
<organism evidence="3 4">
    <name type="scientific">Aspergillus awamori</name>
    <name type="common">Black koji mold</name>
    <dbReference type="NCBI Taxonomy" id="105351"/>
    <lineage>
        <taxon>Eukaryota</taxon>
        <taxon>Fungi</taxon>
        <taxon>Dikarya</taxon>
        <taxon>Ascomycota</taxon>
        <taxon>Pezizomycotina</taxon>
        <taxon>Eurotiomycetes</taxon>
        <taxon>Eurotiomycetidae</taxon>
        <taxon>Eurotiales</taxon>
        <taxon>Aspergillaceae</taxon>
        <taxon>Aspergillus</taxon>
    </lineage>
</organism>
<dbReference type="PANTHER" id="PTHR33112:SF10">
    <property type="entry name" value="TOL"/>
    <property type="match status" value="1"/>
</dbReference>
<name>A0A401KKK2_ASPAW</name>
<accession>A0A401KKK2</accession>
<comment type="caution">
    <text evidence="3">The sequence shown here is derived from an EMBL/GenBank/DDBJ whole genome shotgun (WGS) entry which is preliminary data.</text>
</comment>
<dbReference type="InterPro" id="IPR010730">
    <property type="entry name" value="HET"/>
</dbReference>
<evidence type="ECO:0000313" key="3">
    <source>
        <dbReference type="EMBL" id="GCB19662.1"/>
    </source>
</evidence>
<dbReference type="STRING" id="105351.A0A401KKK2"/>
<dbReference type="Proteomes" id="UP000286921">
    <property type="component" value="Unassembled WGS sequence"/>
</dbReference>
<evidence type="ECO:0000313" key="4">
    <source>
        <dbReference type="Proteomes" id="UP000286921"/>
    </source>
</evidence>
<proteinExistence type="predicted"/>
<dbReference type="PANTHER" id="PTHR33112">
    <property type="entry name" value="DOMAIN PROTEIN, PUTATIVE-RELATED"/>
    <property type="match status" value="1"/>
</dbReference>
<reference evidence="3 4" key="1">
    <citation type="submission" date="2016-09" db="EMBL/GenBank/DDBJ databases">
        <title>Aspergillus awamori IFM 58123T.</title>
        <authorList>
            <person name="Kusuya Y."/>
            <person name="Shimizu M."/>
            <person name="Takahashi H."/>
            <person name="Yaguchi T."/>
        </authorList>
    </citation>
    <scope>NUCLEOTIDE SEQUENCE [LARGE SCALE GENOMIC DNA]</scope>
    <source>
        <strain evidence="3 4">IFM 58123</strain>
    </source>
</reference>